<keyword evidence="3" id="KW-1185">Reference proteome</keyword>
<evidence type="ECO:0000313" key="3">
    <source>
        <dbReference type="Proteomes" id="UP001054889"/>
    </source>
</evidence>
<gene>
    <name evidence="2" type="primary">gn00761</name>
    <name evidence="2" type="ORF">PR202_gn00761</name>
</gene>
<dbReference type="Proteomes" id="UP001054889">
    <property type="component" value="Unassembled WGS sequence"/>
</dbReference>
<proteinExistence type="predicted"/>
<sequence length="89" mass="9900">MVPSSPEQINQRDGVVVAAGSSSPWEQIDPEVRSSLWAHPRWCARRGAGSSSTAGVGGSRWRFWRGAVSRGKERERSAYRSDSNRGRRE</sequence>
<dbReference type="EMBL" id="BQKI01000320">
    <property type="protein sequence ID" value="GJN41390.1"/>
    <property type="molecule type" value="Genomic_DNA"/>
</dbReference>
<feature type="region of interest" description="Disordered" evidence="1">
    <location>
        <begin position="1"/>
        <end position="23"/>
    </location>
</feature>
<reference evidence="2" key="2">
    <citation type="submission" date="2021-12" db="EMBL/GenBank/DDBJ databases">
        <title>Resequencing data analysis of finger millet.</title>
        <authorList>
            <person name="Hatakeyama M."/>
            <person name="Aluri S."/>
            <person name="Balachadran M.T."/>
            <person name="Sivarajan S.R."/>
            <person name="Poveda L."/>
            <person name="Shimizu-Inatsugi R."/>
            <person name="Schlapbach R."/>
            <person name="Sreeman S.M."/>
            <person name="Shimizu K.K."/>
        </authorList>
    </citation>
    <scope>NUCLEOTIDE SEQUENCE</scope>
</reference>
<name>A0AAV5G4M1_ELECO</name>
<evidence type="ECO:0000313" key="2">
    <source>
        <dbReference type="EMBL" id="GJN41390.1"/>
    </source>
</evidence>
<accession>A0AAV5G4M1</accession>
<comment type="caution">
    <text evidence="2">The sequence shown here is derived from an EMBL/GenBank/DDBJ whole genome shotgun (WGS) entry which is preliminary data.</text>
</comment>
<feature type="compositionally biased region" description="Polar residues" evidence="1">
    <location>
        <begin position="1"/>
        <end position="11"/>
    </location>
</feature>
<protein>
    <submittedName>
        <fullName evidence="2">Uncharacterized protein</fullName>
    </submittedName>
</protein>
<feature type="region of interest" description="Disordered" evidence="1">
    <location>
        <begin position="67"/>
        <end position="89"/>
    </location>
</feature>
<feature type="compositionally biased region" description="Basic and acidic residues" evidence="1">
    <location>
        <begin position="70"/>
        <end position="89"/>
    </location>
</feature>
<evidence type="ECO:0000256" key="1">
    <source>
        <dbReference type="SAM" id="MobiDB-lite"/>
    </source>
</evidence>
<reference evidence="2" key="1">
    <citation type="journal article" date="2018" name="DNA Res.">
        <title>Multiple hybrid de novo genome assembly of finger millet, an orphan allotetraploid crop.</title>
        <authorList>
            <person name="Hatakeyama M."/>
            <person name="Aluri S."/>
            <person name="Balachadran M.T."/>
            <person name="Sivarajan S.R."/>
            <person name="Patrignani A."/>
            <person name="Gruter S."/>
            <person name="Poveda L."/>
            <person name="Shimizu-Inatsugi R."/>
            <person name="Baeten J."/>
            <person name="Francoijs K.J."/>
            <person name="Nataraja K.N."/>
            <person name="Reddy Y.A.N."/>
            <person name="Phadnis S."/>
            <person name="Ravikumar R.L."/>
            <person name="Schlapbach R."/>
            <person name="Sreeman S.M."/>
            <person name="Shimizu K.K."/>
        </authorList>
    </citation>
    <scope>NUCLEOTIDE SEQUENCE</scope>
</reference>
<dbReference type="AlphaFoldDB" id="A0AAV5G4M1"/>
<organism evidence="2 3">
    <name type="scientific">Eleusine coracana subsp. coracana</name>
    <dbReference type="NCBI Taxonomy" id="191504"/>
    <lineage>
        <taxon>Eukaryota</taxon>
        <taxon>Viridiplantae</taxon>
        <taxon>Streptophyta</taxon>
        <taxon>Embryophyta</taxon>
        <taxon>Tracheophyta</taxon>
        <taxon>Spermatophyta</taxon>
        <taxon>Magnoliopsida</taxon>
        <taxon>Liliopsida</taxon>
        <taxon>Poales</taxon>
        <taxon>Poaceae</taxon>
        <taxon>PACMAD clade</taxon>
        <taxon>Chloridoideae</taxon>
        <taxon>Cynodonteae</taxon>
        <taxon>Eleusininae</taxon>
        <taxon>Eleusine</taxon>
    </lineage>
</organism>